<organism evidence="2 3">
    <name type="scientific">Shimia marina</name>
    <dbReference type="NCBI Taxonomy" id="321267"/>
    <lineage>
        <taxon>Bacteria</taxon>
        <taxon>Pseudomonadati</taxon>
        <taxon>Pseudomonadota</taxon>
        <taxon>Alphaproteobacteria</taxon>
        <taxon>Rhodobacterales</taxon>
        <taxon>Roseobacteraceae</taxon>
    </lineage>
</organism>
<feature type="chain" id="PRO_5006061876" description="SGNH hydrolase-type esterase domain-containing protein" evidence="1">
    <location>
        <begin position="31"/>
        <end position="294"/>
    </location>
</feature>
<evidence type="ECO:0000313" key="3">
    <source>
        <dbReference type="Proteomes" id="UP000054823"/>
    </source>
</evidence>
<dbReference type="Proteomes" id="UP000054823">
    <property type="component" value="Unassembled WGS sequence"/>
</dbReference>
<evidence type="ECO:0008006" key="4">
    <source>
        <dbReference type="Google" id="ProtNLM"/>
    </source>
</evidence>
<sequence length="294" mass="31839">MMMPRRKTSPILTVFCAALAVFVTTVSAGAKEKGRVDVLVLGDSQISFSAGPPYLEFFENLTAHCAPKGRAKAAVEKLGARRTAAIGVRSTSVHSWVARKGGRKDTICAVDKKYGVNAGAFGIAGNPKRAFVQIGKGPDYQFCEANRSPLESALRAGYYDPDLMVMAVLGNGADRWANSREAAREDARALMKQVPKGVGCIFLSTAPVFSKKTNDLRALAQENFQAAFPKNGRCVYVAGFSEETRAVIEGKAKYFRRRTDGSVKDPLHPNAAAMRLFLDLNTPEICDAVRDVLN</sequence>
<proteinExistence type="predicted"/>
<gene>
    <name evidence="2" type="ORF">SHM7688_02926</name>
</gene>
<evidence type="ECO:0000256" key="1">
    <source>
        <dbReference type="SAM" id="SignalP"/>
    </source>
</evidence>
<dbReference type="AlphaFoldDB" id="A0A0P1ESE8"/>
<feature type="signal peptide" evidence="1">
    <location>
        <begin position="1"/>
        <end position="30"/>
    </location>
</feature>
<name>A0A0P1ESE8_9RHOB</name>
<keyword evidence="1" id="KW-0732">Signal</keyword>
<protein>
    <recommendedName>
        <fullName evidence="4">SGNH hydrolase-type esterase domain-containing protein</fullName>
    </recommendedName>
</protein>
<evidence type="ECO:0000313" key="2">
    <source>
        <dbReference type="EMBL" id="CUH53472.1"/>
    </source>
</evidence>
<reference evidence="2 3" key="1">
    <citation type="submission" date="2015-09" db="EMBL/GenBank/DDBJ databases">
        <authorList>
            <consortium name="Swine Surveillance"/>
        </authorList>
    </citation>
    <scope>NUCLEOTIDE SEQUENCE [LARGE SCALE GENOMIC DNA]</scope>
    <source>
        <strain evidence="2 3">CECT 7688</strain>
    </source>
</reference>
<accession>A0A0P1ESE8</accession>
<dbReference type="RefSeq" id="WP_058240624.1">
    <property type="nucleotide sequence ID" value="NZ_CYPW01000027.1"/>
</dbReference>
<dbReference type="EMBL" id="CYPW01000027">
    <property type="protein sequence ID" value="CUH53472.1"/>
    <property type="molecule type" value="Genomic_DNA"/>
</dbReference>
<keyword evidence="3" id="KW-1185">Reference proteome</keyword>